<dbReference type="KEGG" id="rpe:RPE_4258"/>
<feature type="transmembrane region" description="Helical" evidence="7">
    <location>
        <begin position="20"/>
        <end position="39"/>
    </location>
</feature>
<dbReference type="EMBL" id="CP000463">
    <property type="protein sequence ID" value="ABJ08183.1"/>
    <property type="molecule type" value="Genomic_DNA"/>
</dbReference>
<dbReference type="InterPro" id="IPR031811">
    <property type="entry name" value="ALGX/ALGJ_SGNH-like"/>
</dbReference>
<dbReference type="STRING" id="316055.RPE_4258"/>
<evidence type="ECO:0000256" key="3">
    <source>
        <dbReference type="ARBA" id="ARBA00022679"/>
    </source>
</evidence>
<evidence type="ECO:0000256" key="5">
    <source>
        <dbReference type="ARBA" id="ARBA00022764"/>
    </source>
</evidence>
<dbReference type="GO" id="GO:0016740">
    <property type="term" value="F:transferase activity"/>
    <property type="evidence" value="ECO:0007669"/>
    <property type="project" value="UniProtKB-KW"/>
</dbReference>
<sequence length="395" mass="44871">MTGRHLEGHGARSTNAPKIISVVFLAFIFLPGLMGVTGLRTDFDLQLEQRPRTPFPALLSSHSDFDTVSREFEAAYLDHIGFRRHLIKLHSYLKAALFGVPPNNRTVFGIDGWMYTAGGPVDIFLSKVRFDAKHAGPKWFDFLETRNELAKKASAIYKFTVAPDKLDIYPEYFPPRLGRRGPVDFLAEFGSCCGLQALGYVPLRDRLVERKFDFDLPIYYRTDFHWNQYGAEIAVELLIEEVAKENSTIPRLSRDDLIFAKELYKTGSEAINTGLPEYFAETEPKVALNSKYWDYKSTEIVDPAKLVSGSYRTLTTKSLLVTARLRTLVIHDSFGDQWINYFPRSFGEVIAVGTRAILSHETVRLLIEIWKPDVIIEELAAAKLTMTPPERPTTH</sequence>
<dbReference type="AlphaFoldDB" id="Q07IQ1"/>
<comment type="pathway">
    <text evidence="2">Glycan biosynthesis; alginate biosynthesis.</text>
</comment>
<dbReference type="GO" id="GO:0042597">
    <property type="term" value="C:periplasmic space"/>
    <property type="evidence" value="ECO:0007669"/>
    <property type="project" value="UniProtKB-SubCell"/>
</dbReference>
<name>Q07IQ1_RHOP5</name>
<keyword evidence="7" id="KW-1133">Transmembrane helix</keyword>
<evidence type="ECO:0000256" key="7">
    <source>
        <dbReference type="SAM" id="Phobius"/>
    </source>
</evidence>
<comment type="subcellular location">
    <subcellularLocation>
        <location evidence="1">Periplasm</location>
    </subcellularLocation>
</comment>
<organism evidence="9">
    <name type="scientific">Rhodopseudomonas palustris (strain BisA53)</name>
    <dbReference type="NCBI Taxonomy" id="316055"/>
    <lineage>
        <taxon>Bacteria</taxon>
        <taxon>Pseudomonadati</taxon>
        <taxon>Pseudomonadota</taxon>
        <taxon>Alphaproteobacteria</taxon>
        <taxon>Hyphomicrobiales</taxon>
        <taxon>Nitrobacteraceae</taxon>
        <taxon>Rhodopseudomonas</taxon>
    </lineage>
</organism>
<evidence type="ECO:0000256" key="2">
    <source>
        <dbReference type="ARBA" id="ARBA00005182"/>
    </source>
</evidence>
<keyword evidence="7" id="KW-0472">Membrane</keyword>
<keyword evidence="4" id="KW-0732">Signal</keyword>
<keyword evidence="6" id="KW-0016">Alginate biosynthesis</keyword>
<evidence type="ECO:0000259" key="8">
    <source>
        <dbReference type="Pfam" id="PF16822"/>
    </source>
</evidence>
<evidence type="ECO:0000256" key="4">
    <source>
        <dbReference type="ARBA" id="ARBA00022729"/>
    </source>
</evidence>
<evidence type="ECO:0000256" key="6">
    <source>
        <dbReference type="ARBA" id="ARBA00022841"/>
    </source>
</evidence>
<dbReference type="Pfam" id="PF16822">
    <property type="entry name" value="ALGX"/>
    <property type="match status" value="1"/>
</dbReference>
<feature type="domain" description="AlgX/AlgJ SGNH hydrolase-like" evidence="8">
    <location>
        <begin position="107"/>
        <end position="245"/>
    </location>
</feature>
<keyword evidence="3" id="KW-0808">Transferase</keyword>
<gene>
    <name evidence="9" type="ordered locus">RPE_4258</name>
</gene>
<evidence type="ECO:0000313" key="9">
    <source>
        <dbReference type="EMBL" id="ABJ08183.1"/>
    </source>
</evidence>
<keyword evidence="7" id="KW-0812">Transmembrane</keyword>
<dbReference type="UniPathway" id="UPA00286"/>
<dbReference type="HOGENOM" id="CLU_045959_1_0_5"/>
<dbReference type="GO" id="GO:0042121">
    <property type="term" value="P:alginic acid biosynthetic process"/>
    <property type="evidence" value="ECO:0007669"/>
    <property type="project" value="UniProtKB-UniPathway"/>
</dbReference>
<proteinExistence type="predicted"/>
<keyword evidence="5" id="KW-0574">Periplasm</keyword>
<protein>
    <recommendedName>
        <fullName evidence="8">AlgX/AlgJ SGNH hydrolase-like domain-containing protein</fullName>
    </recommendedName>
</protein>
<dbReference type="eggNOG" id="COG0457">
    <property type="taxonomic scope" value="Bacteria"/>
</dbReference>
<evidence type="ECO:0000256" key="1">
    <source>
        <dbReference type="ARBA" id="ARBA00004418"/>
    </source>
</evidence>
<reference evidence="9" key="1">
    <citation type="submission" date="2006-09" db="EMBL/GenBank/DDBJ databases">
        <title>Complete sequence of Rhodopseudomonas palustris BisA53.</title>
        <authorList>
            <consortium name="US DOE Joint Genome Institute"/>
            <person name="Copeland A."/>
            <person name="Lucas S."/>
            <person name="Lapidus A."/>
            <person name="Barry K."/>
            <person name="Detter J.C."/>
            <person name="Glavina del Rio T."/>
            <person name="Hammon N."/>
            <person name="Israni S."/>
            <person name="Dalin E."/>
            <person name="Tice H."/>
            <person name="Pitluck S."/>
            <person name="Chain P."/>
            <person name="Malfatti S."/>
            <person name="Shin M."/>
            <person name="Vergez L."/>
            <person name="Schmutz J."/>
            <person name="Larimer F."/>
            <person name="Land M."/>
            <person name="Hauser L."/>
            <person name="Pelletier D.A."/>
            <person name="Kyrpides N."/>
            <person name="Kim E."/>
            <person name="Harwood C.S."/>
            <person name="Oda Y."/>
            <person name="Richardson P."/>
        </authorList>
    </citation>
    <scope>NUCLEOTIDE SEQUENCE [LARGE SCALE GENOMIC DNA]</scope>
    <source>
        <strain evidence="9">BisA53</strain>
    </source>
</reference>
<accession>Q07IQ1</accession>